<dbReference type="PANTHER" id="PTHR42716">
    <property type="entry name" value="L-ASPARTATE OXIDASE"/>
    <property type="match status" value="1"/>
</dbReference>
<comment type="similarity">
    <text evidence="3 11">Belongs to the FAD-dependent oxidoreductase 2 family. NadB subfamily.</text>
</comment>
<gene>
    <name evidence="14" type="primary">nadB</name>
    <name evidence="14" type="ORF">COT33_00655</name>
</gene>
<dbReference type="Gene3D" id="3.90.700.10">
    <property type="entry name" value="Succinate dehydrogenase/fumarate reductase flavoprotein, catalytic domain"/>
    <property type="match status" value="1"/>
</dbReference>
<dbReference type="GO" id="GO:0034628">
    <property type="term" value="P:'de novo' NAD+ biosynthetic process from L-aspartate"/>
    <property type="evidence" value="ECO:0007669"/>
    <property type="project" value="TreeGrafter"/>
</dbReference>
<protein>
    <recommendedName>
        <fullName evidence="4 10">L-aspartate oxidase</fullName>
        <ecNumber evidence="4 10">1.4.3.16</ecNumber>
    </recommendedName>
</protein>
<dbReference type="Gene3D" id="1.20.58.100">
    <property type="entry name" value="Fumarate reductase/succinate dehydrogenase flavoprotein-like, C-terminal domain"/>
    <property type="match status" value="1"/>
</dbReference>
<dbReference type="AlphaFoldDB" id="A0A2H0YN43"/>
<evidence type="ECO:0000256" key="10">
    <source>
        <dbReference type="NCBIfam" id="TIGR00551"/>
    </source>
</evidence>
<dbReference type="SUPFAM" id="SSF46977">
    <property type="entry name" value="Succinate dehydrogenase/fumarate reductase flavoprotein C-terminal domain"/>
    <property type="match status" value="1"/>
</dbReference>
<evidence type="ECO:0000256" key="1">
    <source>
        <dbReference type="ARBA" id="ARBA00001974"/>
    </source>
</evidence>
<evidence type="ECO:0000256" key="7">
    <source>
        <dbReference type="ARBA" id="ARBA00022827"/>
    </source>
</evidence>
<name>A0A2H0YN43_9BACT</name>
<comment type="cofactor">
    <cofactor evidence="1 11">
        <name>FAD</name>
        <dbReference type="ChEBI" id="CHEBI:57692"/>
    </cofactor>
</comment>
<dbReference type="SUPFAM" id="SSF56425">
    <property type="entry name" value="Succinate dehydrogenase/fumarate reductase flavoprotein, catalytic domain"/>
    <property type="match status" value="1"/>
</dbReference>
<evidence type="ECO:0000313" key="14">
    <source>
        <dbReference type="EMBL" id="PIS39679.1"/>
    </source>
</evidence>
<dbReference type="InterPro" id="IPR003953">
    <property type="entry name" value="FAD-dep_OxRdtase_2_FAD-bd"/>
</dbReference>
<evidence type="ECO:0000256" key="2">
    <source>
        <dbReference type="ARBA" id="ARBA00004950"/>
    </source>
</evidence>
<evidence type="ECO:0000256" key="5">
    <source>
        <dbReference type="ARBA" id="ARBA00022630"/>
    </source>
</evidence>
<comment type="catalytic activity">
    <reaction evidence="9">
        <text>L-aspartate + O2 = iminosuccinate + H2O2</text>
        <dbReference type="Rhea" id="RHEA:25876"/>
        <dbReference type="ChEBI" id="CHEBI:15379"/>
        <dbReference type="ChEBI" id="CHEBI:16240"/>
        <dbReference type="ChEBI" id="CHEBI:29991"/>
        <dbReference type="ChEBI" id="CHEBI:77875"/>
        <dbReference type="EC" id="1.4.3.16"/>
    </reaction>
    <physiologicalReaction direction="left-to-right" evidence="9">
        <dbReference type="Rhea" id="RHEA:25877"/>
    </physiologicalReaction>
</comment>
<dbReference type="NCBIfam" id="TIGR00551">
    <property type="entry name" value="nadB"/>
    <property type="match status" value="1"/>
</dbReference>
<dbReference type="PRINTS" id="PR00411">
    <property type="entry name" value="PNDRDTASEI"/>
</dbReference>
<accession>A0A2H0YN43</accession>
<keyword evidence="5 11" id="KW-0285">Flavoprotein</keyword>
<dbReference type="InterPro" id="IPR036188">
    <property type="entry name" value="FAD/NAD-bd_sf"/>
</dbReference>
<dbReference type="UniPathway" id="UPA00253">
    <property type="reaction ID" value="UER00326"/>
</dbReference>
<dbReference type="PRINTS" id="PR00368">
    <property type="entry name" value="FADPNR"/>
</dbReference>
<comment type="function">
    <text evidence="11">Catalyzes the oxidation of L-aspartate to iminoaspartate.</text>
</comment>
<feature type="domain" description="Fumarate reductase/succinate dehydrogenase flavoprotein-like C-terminal" evidence="13">
    <location>
        <begin position="448"/>
        <end position="523"/>
    </location>
</feature>
<dbReference type="EC" id="1.4.3.16" evidence="4 10"/>
<evidence type="ECO:0000259" key="12">
    <source>
        <dbReference type="Pfam" id="PF00890"/>
    </source>
</evidence>
<dbReference type="InterPro" id="IPR015939">
    <property type="entry name" value="Fum_Rdtase/Succ_DH_flav-like_C"/>
</dbReference>
<proteinExistence type="inferred from homology"/>
<evidence type="ECO:0000259" key="13">
    <source>
        <dbReference type="Pfam" id="PF02910"/>
    </source>
</evidence>
<evidence type="ECO:0000256" key="9">
    <source>
        <dbReference type="ARBA" id="ARBA00048305"/>
    </source>
</evidence>
<keyword evidence="8 11" id="KW-0560">Oxidoreductase</keyword>
<dbReference type="Pfam" id="PF02910">
    <property type="entry name" value="Succ_DH_flav_C"/>
    <property type="match status" value="1"/>
</dbReference>
<organism evidence="14 15">
    <name type="scientific">Candidatus Nealsonbacteria bacterium CG08_land_8_20_14_0_20_38_20</name>
    <dbReference type="NCBI Taxonomy" id="1974705"/>
    <lineage>
        <taxon>Bacteria</taxon>
        <taxon>Candidatus Nealsoniibacteriota</taxon>
    </lineage>
</organism>
<dbReference type="InterPro" id="IPR037099">
    <property type="entry name" value="Fum_R/Succ_DH_flav-like_C_sf"/>
</dbReference>
<sequence>MGDKFLETEILIIGSGISGLTAAIFGAEAGFKIIIINRSPSLEESNTFYAQGGIIYRGKNDSAKMLANDVLVAGDRIGNAVNINILAKEGPKIVKNFLINRLRIPFSKEPSGELHLTLEGGHSRKRIIHIGDETGKFTEQYLIKELKKYSNVKILTGHTAIDIITPSHHSPKTQFIYQPLRAIGAYVLDNNSRKVKKVLAQQTILASGGAGWLFLHTTNPEGARGDGIAIASRAGARIINLEFIQFHPTCFYLKGAPNFLISESVRGEGAILLNQFLKPFLKKYTPLGDLGPRDEVCRAMYQEMLKTKSENFFLDLTPIKKKGIRLRERFPFIYQQCLKYGLDIEKELIPVIPAAHYTCGGIWTDSFGKTTIENLYAIGETACTGIHGANRLASTSLLEGLVWGKRCLQHIKAHKKYQDLKKFQIPTWTDTGIEEPDDVLILQDWLTIRATMWNYVGVARSQKLLERAREDLIYFENRIEKFYKETRITDNLIGLRNGVRVARLIAQAALKNKKSQGCHYRLD</sequence>
<comment type="caution">
    <text evidence="14">The sequence shown here is derived from an EMBL/GenBank/DDBJ whole genome shotgun (WGS) entry which is preliminary data.</text>
</comment>
<dbReference type="Proteomes" id="UP000230088">
    <property type="component" value="Unassembled WGS sequence"/>
</dbReference>
<dbReference type="EMBL" id="PEYD01000010">
    <property type="protein sequence ID" value="PIS39679.1"/>
    <property type="molecule type" value="Genomic_DNA"/>
</dbReference>
<evidence type="ECO:0000256" key="4">
    <source>
        <dbReference type="ARBA" id="ARBA00012173"/>
    </source>
</evidence>
<evidence type="ECO:0000256" key="6">
    <source>
        <dbReference type="ARBA" id="ARBA00022642"/>
    </source>
</evidence>
<keyword evidence="6 11" id="KW-0662">Pyridine nucleotide biosynthesis</keyword>
<dbReference type="GO" id="GO:0008734">
    <property type="term" value="F:L-aspartate oxidase activity"/>
    <property type="evidence" value="ECO:0007669"/>
    <property type="project" value="UniProtKB-UniRule"/>
</dbReference>
<dbReference type="InterPro" id="IPR027477">
    <property type="entry name" value="Succ_DH/fumarate_Rdtase_cat_sf"/>
</dbReference>
<evidence type="ECO:0000256" key="8">
    <source>
        <dbReference type="ARBA" id="ARBA00023002"/>
    </source>
</evidence>
<keyword evidence="7 11" id="KW-0274">FAD</keyword>
<reference evidence="15" key="1">
    <citation type="submission" date="2017-09" db="EMBL/GenBank/DDBJ databases">
        <title>Depth-based differentiation of microbial function through sediment-hosted aquifers and enrichment of novel symbionts in the deep terrestrial subsurface.</title>
        <authorList>
            <person name="Probst A.J."/>
            <person name="Ladd B."/>
            <person name="Jarett J.K."/>
            <person name="Geller-Mcgrath D.E."/>
            <person name="Sieber C.M.K."/>
            <person name="Emerson J.B."/>
            <person name="Anantharaman K."/>
            <person name="Thomas B.C."/>
            <person name="Malmstrom R."/>
            <person name="Stieglmeier M."/>
            <person name="Klingl A."/>
            <person name="Woyke T."/>
            <person name="Ryan C.M."/>
            <person name="Banfield J.F."/>
        </authorList>
    </citation>
    <scope>NUCLEOTIDE SEQUENCE [LARGE SCALE GENOMIC DNA]</scope>
</reference>
<dbReference type="PANTHER" id="PTHR42716:SF2">
    <property type="entry name" value="L-ASPARTATE OXIDASE, CHLOROPLASTIC"/>
    <property type="match status" value="1"/>
</dbReference>
<dbReference type="SUPFAM" id="SSF51905">
    <property type="entry name" value="FAD/NAD(P)-binding domain"/>
    <property type="match status" value="1"/>
</dbReference>
<dbReference type="GO" id="GO:0005737">
    <property type="term" value="C:cytoplasm"/>
    <property type="evidence" value="ECO:0007669"/>
    <property type="project" value="UniProtKB-SubCell"/>
</dbReference>
<dbReference type="Gene3D" id="3.50.50.60">
    <property type="entry name" value="FAD/NAD(P)-binding domain"/>
    <property type="match status" value="1"/>
</dbReference>
<comment type="subcellular location">
    <subcellularLocation>
        <location evidence="11">Cytoplasm</location>
    </subcellularLocation>
</comment>
<dbReference type="Pfam" id="PF00890">
    <property type="entry name" value="FAD_binding_2"/>
    <property type="match status" value="1"/>
</dbReference>
<dbReference type="InterPro" id="IPR005288">
    <property type="entry name" value="NadB"/>
</dbReference>
<evidence type="ECO:0000256" key="3">
    <source>
        <dbReference type="ARBA" id="ARBA00008562"/>
    </source>
</evidence>
<comment type="pathway">
    <text evidence="2 11">Cofactor biosynthesis; NAD(+) biosynthesis; iminoaspartate from L-aspartate (oxidase route): step 1/1.</text>
</comment>
<evidence type="ECO:0000313" key="15">
    <source>
        <dbReference type="Proteomes" id="UP000230088"/>
    </source>
</evidence>
<dbReference type="FunFam" id="3.90.700.10:FF:000002">
    <property type="entry name" value="L-aspartate oxidase"/>
    <property type="match status" value="1"/>
</dbReference>
<evidence type="ECO:0000256" key="11">
    <source>
        <dbReference type="RuleBase" id="RU362049"/>
    </source>
</evidence>
<feature type="domain" description="FAD-dependent oxidoreductase 2 FAD-binding" evidence="12">
    <location>
        <begin position="10"/>
        <end position="397"/>
    </location>
</feature>